<feature type="region of interest" description="Disordered" evidence="1">
    <location>
        <begin position="207"/>
        <end position="229"/>
    </location>
</feature>
<dbReference type="Ensembl" id="ENSCANT00000035559.1">
    <property type="protein sequence ID" value="ENSCANP00000012649.1"/>
    <property type="gene ID" value="ENSCANG00000029729.1"/>
</dbReference>
<reference evidence="2" key="2">
    <citation type="submission" date="2025-09" db="UniProtKB">
        <authorList>
            <consortium name="Ensembl"/>
        </authorList>
    </citation>
    <scope>IDENTIFICATION</scope>
</reference>
<dbReference type="AlphaFoldDB" id="A0A2K5I7P2"/>
<dbReference type="Proteomes" id="UP000233080">
    <property type="component" value="Unassembled WGS sequence"/>
</dbReference>
<proteinExistence type="predicted"/>
<reference evidence="2" key="1">
    <citation type="submission" date="2025-08" db="UniProtKB">
        <authorList>
            <consortium name="Ensembl"/>
        </authorList>
    </citation>
    <scope>IDENTIFICATION</scope>
</reference>
<name>A0A2K5I7P2_COLAP</name>
<evidence type="ECO:0000313" key="2">
    <source>
        <dbReference type="Ensembl" id="ENSCANP00000012649.1"/>
    </source>
</evidence>
<accession>A0A2K5I7P2</accession>
<organism evidence="2 3">
    <name type="scientific">Colobus angolensis palliatus</name>
    <name type="common">Peters' Angolan colobus</name>
    <dbReference type="NCBI Taxonomy" id="336983"/>
    <lineage>
        <taxon>Eukaryota</taxon>
        <taxon>Metazoa</taxon>
        <taxon>Chordata</taxon>
        <taxon>Craniata</taxon>
        <taxon>Vertebrata</taxon>
        <taxon>Euteleostomi</taxon>
        <taxon>Mammalia</taxon>
        <taxon>Eutheria</taxon>
        <taxon>Euarchontoglires</taxon>
        <taxon>Primates</taxon>
        <taxon>Haplorrhini</taxon>
        <taxon>Catarrhini</taxon>
        <taxon>Cercopithecidae</taxon>
        <taxon>Colobinae</taxon>
        <taxon>Colobus</taxon>
    </lineage>
</organism>
<feature type="region of interest" description="Disordered" evidence="1">
    <location>
        <begin position="138"/>
        <end position="158"/>
    </location>
</feature>
<feature type="compositionally biased region" description="Low complexity" evidence="1">
    <location>
        <begin position="42"/>
        <end position="60"/>
    </location>
</feature>
<keyword evidence="3" id="KW-1185">Reference proteome</keyword>
<evidence type="ECO:0000313" key="3">
    <source>
        <dbReference type="Proteomes" id="UP000233080"/>
    </source>
</evidence>
<evidence type="ECO:0000256" key="1">
    <source>
        <dbReference type="SAM" id="MobiDB-lite"/>
    </source>
</evidence>
<protein>
    <submittedName>
        <fullName evidence="2">Uncharacterized protein</fullName>
    </submittedName>
</protein>
<feature type="region of interest" description="Disordered" evidence="1">
    <location>
        <begin position="29"/>
        <end position="70"/>
    </location>
</feature>
<sequence length="229" mass="24727">VPGKVLPEKSALMWPHLDMRALQRPMRESRGFPGCGRRTGQAPPCRAHSPAPAPSHPSFSLSLTPGPGSPWQTGPPCPAVAALYGLGAWQSRCGGVGCHGRGRQLNPYPVESPGLFHTQLCGKLWNPKAVLISGHKFSQQPGAQEDDQERQSRAPSATPWAGRGFLVVVWPEASVGHRHGVKDGRWVCTLGRTGGWHWPEQVAQAHEKGVSETGCLSRRPGVDEADEWP</sequence>